<dbReference type="PROSITE" id="PS50850">
    <property type="entry name" value="MFS"/>
    <property type="match status" value="1"/>
</dbReference>
<dbReference type="SUPFAM" id="SSF103473">
    <property type="entry name" value="MFS general substrate transporter"/>
    <property type="match status" value="1"/>
</dbReference>
<sequence length="165" mass="18162">MSGGSTRWVVLVGSFVAYMFDAVEILLLSFTLPAIRAELGLTTTQSGLLATATLLGIGVSSVTVGWLADNFGRKRALIVSLVVFGVFTAALAVVPGFVTFLVLRLRRSLHSIVSMFVYFRLHSDPQVPASVRRRSWLTAVEPRHWRSLRRCRAVRPQLAPVAPLR</sequence>
<evidence type="ECO:0000256" key="4">
    <source>
        <dbReference type="ARBA" id="ARBA00023136"/>
    </source>
</evidence>
<dbReference type="Pfam" id="PF07690">
    <property type="entry name" value="MFS_1"/>
    <property type="match status" value="1"/>
</dbReference>
<comment type="subcellular location">
    <subcellularLocation>
        <location evidence="1">Cell membrane</location>
        <topology evidence="1">Multi-pass membrane protein</topology>
    </subcellularLocation>
</comment>
<comment type="caution">
    <text evidence="7">The sequence shown here is derived from an EMBL/GenBank/DDBJ whole genome shotgun (WGS) entry which is preliminary data.</text>
</comment>
<reference evidence="7 8" key="1">
    <citation type="submission" date="2019-08" db="EMBL/GenBank/DDBJ databases">
        <title>Lentzea from Indian Himalayas.</title>
        <authorList>
            <person name="Mandal S."/>
            <person name="Mallick Gupta A."/>
            <person name="Maiti P.K."/>
            <person name="Sarkar J."/>
            <person name="Mandal S."/>
        </authorList>
    </citation>
    <scope>NUCLEOTIDE SEQUENCE [LARGE SCALE GENOMIC DNA]</scope>
    <source>
        <strain evidence="7 8">PSKA42</strain>
    </source>
</reference>
<evidence type="ECO:0000259" key="6">
    <source>
        <dbReference type="PROSITE" id="PS50850"/>
    </source>
</evidence>
<evidence type="ECO:0000256" key="5">
    <source>
        <dbReference type="SAM" id="Phobius"/>
    </source>
</evidence>
<dbReference type="InterPro" id="IPR036259">
    <property type="entry name" value="MFS_trans_sf"/>
</dbReference>
<feature type="transmembrane region" description="Helical" evidence="5">
    <location>
        <begin position="47"/>
        <end position="66"/>
    </location>
</feature>
<evidence type="ECO:0000313" key="7">
    <source>
        <dbReference type="EMBL" id="NKE58164.1"/>
    </source>
</evidence>
<dbReference type="PROSITE" id="PS00216">
    <property type="entry name" value="SUGAR_TRANSPORT_1"/>
    <property type="match status" value="1"/>
</dbReference>
<protein>
    <submittedName>
        <fullName evidence="7">MFS transporter</fullName>
    </submittedName>
</protein>
<evidence type="ECO:0000313" key="8">
    <source>
        <dbReference type="Proteomes" id="UP001515943"/>
    </source>
</evidence>
<proteinExistence type="predicted"/>
<keyword evidence="3 5" id="KW-1133">Transmembrane helix</keyword>
<keyword evidence="8" id="KW-1185">Reference proteome</keyword>
<feature type="transmembrane region" description="Helical" evidence="5">
    <location>
        <begin position="78"/>
        <end position="103"/>
    </location>
</feature>
<dbReference type="InterPro" id="IPR011701">
    <property type="entry name" value="MFS"/>
</dbReference>
<feature type="transmembrane region" description="Helical" evidence="5">
    <location>
        <begin position="15"/>
        <end position="35"/>
    </location>
</feature>
<dbReference type="InterPro" id="IPR005829">
    <property type="entry name" value="Sugar_transporter_CS"/>
</dbReference>
<dbReference type="Gene3D" id="1.20.1250.20">
    <property type="entry name" value="MFS general substrate transporter like domains"/>
    <property type="match status" value="1"/>
</dbReference>
<name>A0ABX1FGS2_9PSEU</name>
<feature type="domain" description="Major facilitator superfamily (MFS) profile" evidence="6">
    <location>
        <begin position="10"/>
        <end position="165"/>
    </location>
</feature>
<dbReference type="Proteomes" id="UP001515943">
    <property type="component" value="Unassembled WGS sequence"/>
</dbReference>
<gene>
    <name evidence="7" type="ORF">FXN61_15585</name>
</gene>
<evidence type="ECO:0000256" key="2">
    <source>
        <dbReference type="ARBA" id="ARBA00022692"/>
    </source>
</evidence>
<evidence type="ECO:0000256" key="1">
    <source>
        <dbReference type="ARBA" id="ARBA00004651"/>
    </source>
</evidence>
<organism evidence="7 8">
    <name type="scientific">Lentzea indica</name>
    <dbReference type="NCBI Taxonomy" id="2604800"/>
    <lineage>
        <taxon>Bacteria</taxon>
        <taxon>Bacillati</taxon>
        <taxon>Actinomycetota</taxon>
        <taxon>Actinomycetes</taxon>
        <taxon>Pseudonocardiales</taxon>
        <taxon>Pseudonocardiaceae</taxon>
        <taxon>Lentzea</taxon>
    </lineage>
</organism>
<dbReference type="InterPro" id="IPR020846">
    <property type="entry name" value="MFS_dom"/>
</dbReference>
<dbReference type="PANTHER" id="PTHR23508">
    <property type="entry name" value="CARBOXYLIC ACID TRANSPORTER PROTEIN HOMOLOG"/>
    <property type="match status" value="1"/>
</dbReference>
<keyword evidence="2 5" id="KW-0812">Transmembrane</keyword>
<dbReference type="PANTHER" id="PTHR23508:SF10">
    <property type="entry name" value="CARBOXYLIC ACID TRANSPORTER PROTEIN HOMOLOG"/>
    <property type="match status" value="1"/>
</dbReference>
<keyword evidence="4 5" id="KW-0472">Membrane</keyword>
<dbReference type="EMBL" id="VSRL01000047">
    <property type="protein sequence ID" value="NKE58164.1"/>
    <property type="molecule type" value="Genomic_DNA"/>
</dbReference>
<accession>A0ABX1FGS2</accession>
<evidence type="ECO:0000256" key="3">
    <source>
        <dbReference type="ARBA" id="ARBA00022989"/>
    </source>
</evidence>